<organism evidence="1 2">
    <name type="scientific">Armillaria borealis</name>
    <dbReference type="NCBI Taxonomy" id="47425"/>
    <lineage>
        <taxon>Eukaryota</taxon>
        <taxon>Fungi</taxon>
        <taxon>Dikarya</taxon>
        <taxon>Basidiomycota</taxon>
        <taxon>Agaricomycotina</taxon>
        <taxon>Agaricomycetes</taxon>
        <taxon>Agaricomycetidae</taxon>
        <taxon>Agaricales</taxon>
        <taxon>Marasmiineae</taxon>
        <taxon>Physalacriaceae</taxon>
        <taxon>Armillaria</taxon>
    </lineage>
</organism>
<comment type="caution">
    <text evidence="1">The sequence shown here is derived from an EMBL/GenBank/DDBJ whole genome shotgun (WGS) entry which is preliminary data.</text>
</comment>
<proteinExistence type="predicted"/>
<evidence type="ECO:0000313" key="2">
    <source>
        <dbReference type="Proteomes" id="UP001175226"/>
    </source>
</evidence>
<keyword evidence="2" id="KW-1185">Reference proteome</keyword>
<dbReference type="AlphaFoldDB" id="A0AA39J982"/>
<gene>
    <name evidence="1" type="ORF">EV421DRAFT_995027</name>
</gene>
<protein>
    <submittedName>
        <fullName evidence="1">Uncharacterized protein</fullName>
    </submittedName>
</protein>
<sequence>MCAARALKDFVCKELRRFLDKYSEEIDISDRNKSDCFSHPSAKFCFEAALEEILYSSHPLYMLVDNYTAPFLHEHLDEDTKLQIEACLYKEFFCIVAPLVNHGRPDRVFIVGESVHRESKFNYGLGRLEQDCTTATAVQEAFGFTAAQVITMSEALGIEKGEVVGVLGKEGIRAETFMREGELECYGPGFYKPALLEFDEDDPPAAVYPMKPVLDVLRRLSENKI</sequence>
<evidence type="ECO:0000313" key="1">
    <source>
        <dbReference type="EMBL" id="KAK0437790.1"/>
    </source>
</evidence>
<reference evidence="1" key="1">
    <citation type="submission" date="2023-06" db="EMBL/GenBank/DDBJ databases">
        <authorList>
            <consortium name="Lawrence Berkeley National Laboratory"/>
            <person name="Ahrendt S."/>
            <person name="Sahu N."/>
            <person name="Indic B."/>
            <person name="Wong-Bajracharya J."/>
            <person name="Merenyi Z."/>
            <person name="Ke H.-M."/>
            <person name="Monk M."/>
            <person name="Kocsube S."/>
            <person name="Drula E."/>
            <person name="Lipzen A."/>
            <person name="Balint B."/>
            <person name="Henrissat B."/>
            <person name="Andreopoulos B."/>
            <person name="Martin F.M."/>
            <person name="Harder C.B."/>
            <person name="Rigling D."/>
            <person name="Ford K.L."/>
            <person name="Foster G.D."/>
            <person name="Pangilinan J."/>
            <person name="Papanicolaou A."/>
            <person name="Barry K."/>
            <person name="LaButti K."/>
            <person name="Viragh M."/>
            <person name="Koriabine M."/>
            <person name="Yan M."/>
            <person name="Riley R."/>
            <person name="Champramary S."/>
            <person name="Plett K.L."/>
            <person name="Tsai I.J."/>
            <person name="Slot J."/>
            <person name="Sipos G."/>
            <person name="Plett J."/>
            <person name="Nagy L.G."/>
            <person name="Grigoriev I.V."/>
        </authorList>
    </citation>
    <scope>NUCLEOTIDE SEQUENCE</scope>
    <source>
        <strain evidence="1">FPL87.14</strain>
    </source>
</reference>
<dbReference type="Proteomes" id="UP001175226">
    <property type="component" value="Unassembled WGS sequence"/>
</dbReference>
<name>A0AA39J982_9AGAR</name>
<accession>A0AA39J982</accession>
<dbReference type="EMBL" id="JAUEPT010000046">
    <property type="protein sequence ID" value="KAK0437790.1"/>
    <property type="molecule type" value="Genomic_DNA"/>
</dbReference>